<dbReference type="AlphaFoldDB" id="A0A1G2H2X2"/>
<evidence type="ECO:0000256" key="7">
    <source>
        <dbReference type="PIRSR" id="PIRSR000724-2"/>
    </source>
</evidence>
<evidence type="ECO:0000256" key="4">
    <source>
        <dbReference type="ARBA" id="ARBA00022741"/>
    </source>
</evidence>
<reference evidence="9 10" key="1">
    <citation type="journal article" date="2016" name="Nat. Commun.">
        <title>Thousands of microbial genomes shed light on interconnected biogeochemical processes in an aquifer system.</title>
        <authorList>
            <person name="Anantharaman K."/>
            <person name="Brown C.T."/>
            <person name="Hug L.A."/>
            <person name="Sharon I."/>
            <person name="Castelle C.J."/>
            <person name="Probst A.J."/>
            <person name="Thomas B.C."/>
            <person name="Singh A."/>
            <person name="Wilkins M.J."/>
            <person name="Karaoz U."/>
            <person name="Brodie E.L."/>
            <person name="Williams K.H."/>
            <person name="Hubbard S.S."/>
            <person name="Banfield J.F."/>
        </authorList>
    </citation>
    <scope>NUCLEOTIDE SEQUENCE [LARGE SCALE GENOMIC DNA]</scope>
</reference>
<dbReference type="InterPro" id="IPR001576">
    <property type="entry name" value="Phosphoglycerate_kinase"/>
</dbReference>
<evidence type="ECO:0000256" key="1">
    <source>
        <dbReference type="ARBA" id="ARBA00000642"/>
    </source>
</evidence>
<dbReference type="GO" id="GO:0005524">
    <property type="term" value="F:ATP binding"/>
    <property type="evidence" value="ECO:0007669"/>
    <property type="project" value="UniProtKB-KW"/>
</dbReference>
<dbReference type="EC" id="2.7.2.3" evidence="2 8"/>
<keyword evidence="4" id="KW-0547">Nucleotide-binding</keyword>
<dbReference type="Proteomes" id="UP000177954">
    <property type="component" value="Unassembled WGS sequence"/>
</dbReference>
<protein>
    <recommendedName>
        <fullName evidence="2 8">Phosphoglycerate kinase</fullName>
        <ecNumber evidence="2 8">2.7.2.3</ecNumber>
    </recommendedName>
</protein>
<dbReference type="Gene3D" id="3.40.50.1260">
    <property type="entry name" value="Phosphoglycerate kinase, N-terminal domain"/>
    <property type="match status" value="2"/>
</dbReference>
<dbReference type="GO" id="GO:0005829">
    <property type="term" value="C:cytosol"/>
    <property type="evidence" value="ECO:0007669"/>
    <property type="project" value="TreeGrafter"/>
</dbReference>
<dbReference type="GO" id="GO:0006094">
    <property type="term" value="P:gluconeogenesis"/>
    <property type="evidence" value="ECO:0007669"/>
    <property type="project" value="TreeGrafter"/>
</dbReference>
<dbReference type="STRING" id="1802129.A3J04_03320"/>
<dbReference type="EMBL" id="MHNZ01000007">
    <property type="protein sequence ID" value="OGZ56822.1"/>
    <property type="molecule type" value="Genomic_DNA"/>
</dbReference>
<dbReference type="SUPFAM" id="SSF53748">
    <property type="entry name" value="Phosphoglycerate kinase"/>
    <property type="match status" value="1"/>
</dbReference>
<dbReference type="PANTHER" id="PTHR11406">
    <property type="entry name" value="PHOSPHOGLYCERATE KINASE"/>
    <property type="match status" value="1"/>
</dbReference>
<dbReference type="GO" id="GO:0004618">
    <property type="term" value="F:phosphoglycerate kinase activity"/>
    <property type="evidence" value="ECO:0007669"/>
    <property type="project" value="UniProtKB-EC"/>
</dbReference>
<dbReference type="GO" id="GO:0043531">
    <property type="term" value="F:ADP binding"/>
    <property type="evidence" value="ECO:0007669"/>
    <property type="project" value="TreeGrafter"/>
</dbReference>
<comment type="catalytic activity">
    <reaction evidence="1 8">
        <text>(2R)-3-phosphoglycerate + ATP = (2R)-3-phospho-glyceroyl phosphate + ADP</text>
        <dbReference type="Rhea" id="RHEA:14801"/>
        <dbReference type="ChEBI" id="CHEBI:30616"/>
        <dbReference type="ChEBI" id="CHEBI:57604"/>
        <dbReference type="ChEBI" id="CHEBI:58272"/>
        <dbReference type="ChEBI" id="CHEBI:456216"/>
        <dbReference type="EC" id="2.7.2.3"/>
    </reaction>
</comment>
<name>A0A1G2H2X2_9BACT</name>
<evidence type="ECO:0000256" key="2">
    <source>
        <dbReference type="ARBA" id="ARBA00013061"/>
    </source>
</evidence>
<dbReference type="PANTHER" id="PTHR11406:SF23">
    <property type="entry name" value="PHOSPHOGLYCERATE KINASE 1, CHLOROPLASTIC-RELATED"/>
    <property type="match status" value="1"/>
</dbReference>
<evidence type="ECO:0000256" key="6">
    <source>
        <dbReference type="ARBA" id="ARBA00022840"/>
    </source>
</evidence>
<keyword evidence="6 7" id="KW-0067">ATP-binding</keyword>
<feature type="binding site" evidence="7">
    <location>
        <position position="194"/>
    </location>
    <ligand>
        <name>ATP</name>
        <dbReference type="ChEBI" id="CHEBI:30616"/>
    </ligand>
</feature>
<evidence type="ECO:0000256" key="8">
    <source>
        <dbReference type="RuleBase" id="RU000532"/>
    </source>
</evidence>
<gene>
    <name evidence="9" type="ORF">A3J04_03320</name>
</gene>
<accession>A0A1G2H2X2</accession>
<feature type="binding site" evidence="7">
    <location>
        <position position="306"/>
    </location>
    <ligand>
        <name>ATP</name>
        <dbReference type="ChEBI" id="CHEBI:30616"/>
    </ligand>
</feature>
<evidence type="ECO:0000313" key="10">
    <source>
        <dbReference type="Proteomes" id="UP000177954"/>
    </source>
</evidence>
<comment type="caution">
    <text evidence="9">The sequence shown here is derived from an EMBL/GenBank/DDBJ whole genome shotgun (WGS) entry which is preliminary data.</text>
</comment>
<keyword evidence="3 8" id="KW-0808">Transferase</keyword>
<feature type="binding site" evidence="7">
    <location>
        <begin position="332"/>
        <end position="335"/>
    </location>
    <ligand>
        <name>ATP</name>
        <dbReference type="ChEBI" id="CHEBI:30616"/>
    </ligand>
</feature>
<evidence type="ECO:0000313" key="9">
    <source>
        <dbReference type="EMBL" id="OGZ56822.1"/>
    </source>
</evidence>
<dbReference type="InterPro" id="IPR015824">
    <property type="entry name" value="Phosphoglycerate_kinase_N"/>
</dbReference>
<evidence type="ECO:0000256" key="5">
    <source>
        <dbReference type="ARBA" id="ARBA00022777"/>
    </source>
</evidence>
<dbReference type="GO" id="GO:0006096">
    <property type="term" value="P:glycolytic process"/>
    <property type="evidence" value="ECO:0007669"/>
    <property type="project" value="InterPro"/>
</dbReference>
<sequence length="381" mass="43059">MRIHRFINPWGSLKDKTVLLRVDFNEPVEKRKIADSFRIQSTLPVVRDLKKRGARVVIVSHLEHRDRPISFGPFVRQFERILGMKIIFVKEYSQSAIRRGAQRGIVFLENLRFHRGEETNNKVFARTLASFADLYINEAFSVSHRPHASIVGVPHYLPSYAGPLFQKEVGRLSEVFTPRHPFLLIVGGAKFATKFELLKRFLRKADAIFVGGVLANTFLCAHDIPIGNSLYEPDAVDDIRKHFSKSQKILLPFDVVLAKNAKAKNAFEVRGSERIRDIGPKTVLLITALARLSKHVVWNGPLGFTENGYETGTRMLLKNLARLKNTRVILGGGDTVEVLDHLHLRHRFYHVSTGGGAMLSFLGDGTLVGIEALIKSQKRLR</sequence>
<dbReference type="PIRSF" id="PIRSF000724">
    <property type="entry name" value="Pgk"/>
    <property type="match status" value="1"/>
</dbReference>
<keyword evidence="5 8" id="KW-0418">Kinase</keyword>
<organism evidence="9 10">
    <name type="scientific">Candidatus Ryanbacteria bacterium RIFCSPLOWO2_02_FULL_47_14</name>
    <dbReference type="NCBI Taxonomy" id="1802129"/>
    <lineage>
        <taxon>Bacteria</taxon>
        <taxon>Candidatus Ryaniibacteriota</taxon>
    </lineage>
</organism>
<dbReference type="PRINTS" id="PR00477">
    <property type="entry name" value="PHGLYCKINASE"/>
</dbReference>
<evidence type="ECO:0000256" key="3">
    <source>
        <dbReference type="ARBA" id="ARBA00022679"/>
    </source>
</evidence>
<comment type="similarity">
    <text evidence="8">Belongs to the phosphoglycerate kinase family.</text>
</comment>
<dbReference type="Pfam" id="PF00162">
    <property type="entry name" value="PGK"/>
    <property type="match status" value="1"/>
</dbReference>
<proteinExistence type="inferred from homology"/>
<dbReference type="InterPro" id="IPR036043">
    <property type="entry name" value="Phosphoglycerate_kinase_sf"/>
</dbReference>